<protein>
    <submittedName>
        <fullName evidence="2">Uncharacterized protein</fullName>
    </submittedName>
</protein>
<evidence type="ECO:0000313" key="2">
    <source>
        <dbReference type="EMBL" id="KAL0571370.1"/>
    </source>
</evidence>
<name>A0ABR3F7Z0_9AGAR</name>
<keyword evidence="3" id="KW-1185">Reference proteome</keyword>
<dbReference type="Proteomes" id="UP001465976">
    <property type="component" value="Unassembled WGS sequence"/>
</dbReference>
<feature type="chain" id="PRO_5046106352" evidence="1">
    <location>
        <begin position="28"/>
        <end position="263"/>
    </location>
</feature>
<reference evidence="2 3" key="1">
    <citation type="submission" date="2024-02" db="EMBL/GenBank/DDBJ databases">
        <title>A draft genome for the cacao thread blight pathogen Marasmius crinis-equi.</title>
        <authorList>
            <person name="Cohen S.P."/>
            <person name="Baruah I.K."/>
            <person name="Amoako-Attah I."/>
            <person name="Bukari Y."/>
            <person name="Meinhardt L.W."/>
            <person name="Bailey B.A."/>
        </authorList>
    </citation>
    <scope>NUCLEOTIDE SEQUENCE [LARGE SCALE GENOMIC DNA]</scope>
    <source>
        <strain evidence="2 3">GH-76</strain>
    </source>
</reference>
<comment type="caution">
    <text evidence="2">The sequence shown here is derived from an EMBL/GenBank/DDBJ whole genome shotgun (WGS) entry which is preliminary data.</text>
</comment>
<accession>A0ABR3F7Z0</accession>
<organism evidence="2 3">
    <name type="scientific">Marasmius crinis-equi</name>
    <dbReference type="NCBI Taxonomy" id="585013"/>
    <lineage>
        <taxon>Eukaryota</taxon>
        <taxon>Fungi</taxon>
        <taxon>Dikarya</taxon>
        <taxon>Basidiomycota</taxon>
        <taxon>Agaricomycotina</taxon>
        <taxon>Agaricomycetes</taxon>
        <taxon>Agaricomycetidae</taxon>
        <taxon>Agaricales</taxon>
        <taxon>Marasmiineae</taxon>
        <taxon>Marasmiaceae</taxon>
        <taxon>Marasmius</taxon>
    </lineage>
</organism>
<evidence type="ECO:0000256" key="1">
    <source>
        <dbReference type="SAM" id="SignalP"/>
    </source>
</evidence>
<feature type="signal peptide" evidence="1">
    <location>
        <begin position="1"/>
        <end position="27"/>
    </location>
</feature>
<evidence type="ECO:0000313" key="3">
    <source>
        <dbReference type="Proteomes" id="UP001465976"/>
    </source>
</evidence>
<dbReference type="EMBL" id="JBAHYK010000780">
    <property type="protein sequence ID" value="KAL0571370.1"/>
    <property type="molecule type" value="Genomic_DNA"/>
</dbReference>
<sequence length="263" mass="29542">MSNSNAPWTMADILCVASSLIIVIGSSENTVCEPKIRAVVADRAKKTGTYQVVVEGHPDEDLRRREGIWEEFDDDTASVIEQFEPSDHGEMIQNVSLEEAKRHWTELCLSYHNCLLDSEHLELRIADRDKAHAEGEAARAKLVLLEMQHLFPALFVSPARDTVANDVLRTLKPTHQYEVDLDEVVCFKENVREKPPASTDLGEWSVYVISNKRLTKHKSLRSASIALQNELNELPGVNNVVGMFLARSSVMAMRAFMRAPATE</sequence>
<gene>
    <name evidence="2" type="ORF">V5O48_010595</name>
</gene>
<proteinExistence type="predicted"/>
<keyword evidence="1" id="KW-0732">Signal</keyword>